<comment type="subcellular location">
    <subcellularLocation>
        <location evidence="1">Cell membrane</location>
        <topology evidence="1">Multi-pass membrane protein</topology>
    </subcellularLocation>
</comment>
<feature type="transmembrane region" description="Helical" evidence="6">
    <location>
        <begin position="338"/>
        <end position="358"/>
    </location>
</feature>
<name>A0A8J3C9P5_9PSEU</name>
<dbReference type="SUPFAM" id="SSF103473">
    <property type="entry name" value="MFS general substrate transporter"/>
    <property type="match status" value="1"/>
</dbReference>
<protein>
    <submittedName>
        <fullName evidence="8">MFS transporter</fullName>
    </submittedName>
</protein>
<reference evidence="8" key="1">
    <citation type="journal article" date="2014" name="Int. J. Syst. Evol. Microbiol.">
        <title>Complete genome sequence of Corynebacterium casei LMG S-19264T (=DSM 44701T), isolated from a smear-ripened cheese.</title>
        <authorList>
            <consortium name="US DOE Joint Genome Institute (JGI-PGF)"/>
            <person name="Walter F."/>
            <person name="Albersmeier A."/>
            <person name="Kalinowski J."/>
            <person name="Ruckert C."/>
        </authorList>
    </citation>
    <scope>NUCLEOTIDE SEQUENCE</scope>
    <source>
        <strain evidence="8">CGMCC 4.5737</strain>
    </source>
</reference>
<feature type="transmembrane region" description="Helical" evidence="6">
    <location>
        <begin position="99"/>
        <end position="118"/>
    </location>
</feature>
<dbReference type="InterPro" id="IPR036259">
    <property type="entry name" value="MFS_trans_sf"/>
</dbReference>
<feature type="transmembrane region" description="Helical" evidence="6">
    <location>
        <begin position="139"/>
        <end position="160"/>
    </location>
</feature>
<evidence type="ECO:0000313" key="8">
    <source>
        <dbReference type="EMBL" id="GGM33074.1"/>
    </source>
</evidence>
<dbReference type="Proteomes" id="UP000637578">
    <property type="component" value="Unassembled WGS sequence"/>
</dbReference>
<feature type="transmembrane region" description="Helical" evidence="6">
    <location>
        <begin position="75"/>
        <end position="93"/>
    </location>
</feature>
<dbReference type="RefSeq" id="WP_189052765.1">
    <property type="nucleotide sequence ID" value="NZ_BMMK01000001.1"/>
</dbReference>
<feature type="transmembrane region" description="Helical" evidence="6">
    <location>
        <begin position="206"/>
        <end position="224"/>
    </location>
</feature>
<dbReference type="PROSITE" id="PS50850">
    <property type="entry name" value="MFS"/>
    <property type="match status" value="1"/>
</dbReference>
<evidence type="ECO:0000256" key="1">
    <source>
        <dbReference type="ARBA" id="ARBA00004651"/>
    </source>
</evidence>
<dbReference type="PANTHER" id="PTHR23514">
    <property type="entry name" value="BYPASS OF STOP CODON PROTEIN 6"/>
    <property type="match status" value="1"/>
</dbReference>
<evidence type="ECO:0000256" key="6">
    <source>
        <dbReference type="SAM" id="Phobius"/>
    </source>
</evidence>
<accession>A0A8J3C9P5</accession>
<feature type="transmembrane region" description="Helical" evidence="6">
    <location>
        <begin position="39"/>
        <end position="63"/>
    </location>
</feature>
<dbReference type="GO" id="GO:0022857">
    <property type="term" value="F:transmembrane transporter activity"/>
    <property type="evidence" value="ECO:0007669"/>
    <property type="project" value="InterPro"/>
</dbReference>
<dbReference type="InterPro" id="IPR011701">
    <property type="entry name" value="MFS"/>
</dbReference>
<dbReference type="EMBL" id="BMMK01000001">
    <property type="protein sequence ID" value="GGM33074.1"/>
    <property type="molecule type" value="Genomic_DNA"/>
</dbReference>
<feature type="transmembrane region" description="Helical" evidence="6">
    <location>
        <begin position="304"/>
        <end position="326"/>
    </location>
</feature>
<proteinExistence type="predicted"/>
<dbReference type="InterPro" id="IPR020846">
    <property type="entry name" value="MFS_dom"/>
</dbReference>
<keyword evidence="9" id="KW-1185">Reference proteome</keyword>
<comment type="caution">
    <text evidence="8">The sequence shown here is derived from an EMBL/GenBank/DDBJ whole genome shotgun (WGS) entry which is preliminary data.</text>
</comment>
<dbReference type="Gene3D" id="1.20.1250.20">
    <property type="entry name" value="MFS general substrate transporter like domains"/>
    <property type="match status" value="2"/>
</dbReference>
<dbReference type="Pfam" id="PF07690">
    <property type="entry name" value="MFS_1"/>
    <property type="match status" value="1"/>
</dbReference>
<evidence type="ECO:0000259" key="7">
    <source>
        <dbReference type="PROSITE" id="PS50850"/>
    </source>
</evidence>
<dbReference type="InterPro" id="IPR051788">
    <property type="entry name" value="MFS_Transporter"/>
</dbReference>
<keyword evidence="3 6" id="KW-1133">Transmembrane helix</keyword>
<dbReference type="AlphaFoldDB" id="A0A8J3C9P5"/>
<dbReference type="GO" id="GO:0005886">
    <property type="term" value="C:plasma membrane"/>
    <property type="evidence" value="ECO:0007669"/>
    <property type="project" value="UniProtKB-SubCell"/>
</dbReference>
<evidence type="ECO:0000256" key="2">
    <source>
        <dbReference type="ARBA" id="ARBA00022692"/>
    </source>
</evidence>
<evidence type="ECO:0000256" key="4">
    <source>
        <dbReference type="ARBA" id="ARBA00023136"/>
    </source>
</evidence>
<feature type="transmembrane region" description="Helical" evidence="6">
    <location>
        <begin position="364"/>
        <end position="383"/>
    </location>
</feature>
<feature type="transmembrane region" description="Helical" evidence="6">
    <location>
        <begin position="166"/>
        <end position="185"/>
    </location>
</feature>
<gene>
    <name evidence="8" type="ORF">GCM10012275_00630</name>
</gene>
<evidence type="ECO:0000256" key="5">
    <source>
        <dbReference type="SAM" id="MobiDB-lite"/>
    </source>
</evidence>
<feature type="compositionally biased region" description="Basic and acidic residues" evidence="5">
    <location>
        <begin position="386"/>
        <end position="404"/>
    </location>
</feature>
<evidence type="ECO:0000256" key="3">
    <source>
        <dbReference type="ARBA" id="ARBA00022989"/>
    </source>
</evidence>
<keyword evidence="2 6" id="KW-0812">Transmembrane</keyword>
<dbReference type="PANTHER" id="PTHR23514:SF13">
    <property type="entry name" value="INNER MEMBRANE PROTEIN YBJJ"/>
    <property type="match status" value="1"/>
</dbReference>
<keyword evidence="4 6" id="KW-0472">Membrane</keyword>
<dbReference type="CDD" id="cd17393">
    <property type="entry name" value="MFS_MosC_like"/>
    <property type="match status" value="1"/>
</dbReference>
<organism evidence="8 9">
    <name type="scientific">Longimycelium tulufanense</name>
    <dbReference type="NCBI Taxonomy" id="907463"/>
    <lineage>
        <taxon>Bacteria</taxon>
        <taxon>Bacillati</taxon>
        <taxon>Actinomycetota</taxon>
        <taxon>Actinomycetes</taxon>
        <taxon>Pseudonocardiales</taxon>
        <taxon>Pseudonocardiaceae</taxon>
        <taxon>Longimycelium</taxon>
    </lineage>
</organism>
<feature type="transmembrane region" description="Helical" evidence="6">
    <location>
        <begin position="276"/>
        <end position="298"/>
    </location>
</feature>
<sequence>MFPAEMVRRARRATVATFGVIGFLFGVWAARIPSLAADLGLGAAAVGLVVLCWGVGALLCMQAMRVVLARAGSGVVLRVATAASAITVLPVAFAPALSLLVPAVVLYGMAFGMADVAMNAQAATLERITQRHVMNRMHAGWSAGAVAGGLWGVVSAAAGLGFTATLAIGGVAMLPVALGLGTRYLPDGTAAAATNTSTERKRRVRLPAVVYVAGALCFGGFMVEGAAGDWSALYLSNTILSTEAVAALAYPLFEAAMLAGRMLGDRVRAVVGARRMLIGAGALTALAFTVVVTATSALQALLGFFFAGMAVCVVVPLAFSLAGSLVPRAVSGAAVAQTAVFGYTGLLLAPVLIGFLASGTSLRLGLGTAVVIGALITMGAWTLPRDQQHSSGEEGSHPDTEASAKETVTASRADAGVR</sequence>
<feature type="region of interest" description="Disordered" evidence="5">
    <location>
        <begin position="386"/>
        <end position="418"/>
    </location>
</feature>
<evidence type="ECO:0000313" key="9">
    <source>
        <dbReference type="Proteomes" id="UP000637578"/>
    </source>
</evidence>
<reference evidence="8" key="2">
    <citation type="submission" date="2020-09" db="EMBL/GenBank/DDBJ databases">
        <authorList>
            <person name="Sun Q."/>
            <person name="Zhou Y."/>
        </authorList>
    </citation>
    <scope>NUCLEOTIDE SEQUENCE</scope>
    <source>
        <strain evidence="8">CGMCC 4.5737</strain>
    </source>
</reference>
<feature type="domain" description="Major facilitator superfamily (MFS) profile" evidence="7">
    <location>
        <begin position="1"/>
        <end position="385"/>
    </location>
</feature>